<dbReference type="EMBL" id="CARXXK010000001">
    <property type="protein sequence ID" value="CAI6350144.1"/>
    <property type="molecule type" value="Genomic_DNA"/>
</dbReference>
<organism evidence="1 6">
    <name type="scientific">Macrosiphum euphorbiae</name>
    <name type="common">potato aphid</name>
    <dbReference type="NCBI Taxonomy" id="13131"/>
    <lineage>
        <taxon>Eukaryota</taxon>
        <taxon>Metazoa</taxon>
        <taxon>Ecdysozoa</taxon>
        <taxon>Arthropoda</taxon>
        <taxon>Hexapoda</taxon>
        <taxon>Insecta</taxon>
        <taxon>Pterygota</taxon>
        <taxon>Neoptera</taxon>
        <taxon>Paraneoptera</taxon>
        <taxon>Hemiptera</taxon>
        <taxon>Sternorrhyncha</taxon>
        <taxon>Aphidomorpha</taxon>
        <taxon>Aphidoidea</taxon>
        <taxon>Aphididae</taxon>
        <taxon>Macrosiphini</taxon>
        <taxon>Macrosiphum</taxon>
    </lineage>
</organism>
<reference evidence="1 6" key="1">
    <citation type="submission" date="2023-01" db="EMBL/GenBank/DDBJ databases">
        <authorList>
            <person name="Whitehead M."/>
        </authorList>
    </citation>
    <scope>NUCLEOTIDE SEQUENCE [LARGE SCALE GENOMIC DNA]</scope>
</reference>
<sequence length="90" mass="10155">MEDQSDRAFSAVWRSATVVLILAPLQYMLQSSANSVHFMGGFMLLNMSLMATRNNVTLIDDPCGSPFSMSRCSESVLPSFTWIFRSRRKL</sequence>
<evidence type="ECO:0000313" key="4">
    <source>
        <dbReference type="EMBL" id="CAI6351627.1"/>
    </source>
</evidence>
<protein>
    <submittedName>
        <fullName evidence="1">Uncharacterized protein</fullName>
    </submittedName>
</protein>
<proteinExistence type="predicted"/>
<dbReference type="Proteomes" id="UP001160148">
    <property type="component" value="Unassembled WGS sequence"/>
</dbReference>
<keyword evidence="6" id="KW-1185">Reference proteome</keyword>
<dbReference type="EMBL" id="CARXXK010000005">
    <property type="protein sequence ID" value="CAI6369298.1"/>
    <property type="molecule type" value="Genomic_DNA"/>
</dbReference>
<evidence type="ECO:0000313" key="1">
    <source>
        <dbReference type="EMBL" id="CAI6348222.1"/>
    </source>
</evidence>
<evidence type="ECO:0000313" key="3">
    <source>
        <dbReference type="EMBL" id="CAI6350144.1"/>
    </source>
</evidence>
<dbReference type="EMBL" id="CARXXK010000001">
    <property type="protein sequence ID" value="CAI6351627.1"/>
    <property type="molecule type" value="Genomic_DNA"/>
</dbReference>
<dbReference type="EMBL" id="CARXXK010000001">
    <property type="protein sequence ID" value="CAI6348222.1"/>
    <property type="molecule type" value="Genomic_DNA"/>
</dbReference>
<evidence type="ECO:0000313" key="5">
    <source>
        <dbReference type="EMBL" id="CAI6369298.1"/>
    </source>
</evidence>
<dbReference type="AlphaFoldDB" id="A0AAV0VVB2"/>
<name>A0AAV0VVB2_9HEMI</name>
<gene>
    <name evidence="5" type="ORF">MEUPH1_LOCUS23554</name>
    <name evidence="1" type="ORF">MEUPH1_LOCUS4921</name>
    <name evidence="2" type="ORF">MEUPH1_LOCUS6339</name>
    <name evidence="3" type="ORF">MEUPH1_LOCUS6635</name>
    <name evidence="4" type="ORF">MEUPH1_LOCUS7955</name>
</gene>
<comment type="caution">
    <text evidence="1">The sequence shown here is derived from an EMBL/GenBank/DDBJ whole genome shotgun (WGS) entry which is preliminary data.</text>
</comment>
<accession>A0AAV0VVB2</accession>
<evidence type="ECO:0000313" key="6">
    <source>
        <dbReference type="Proteomes" id="UP001160148"/>
    </source>
</evidence>
<evidence type="ECO:0000313" key="2">
    <source>
        <dbReference type="EMBL" id="CAI6349817.1"/>
    </source>
</evidence>
<dbReference type="EMBL" id="CARXXK010000001">
    <property type="protein sequence ID" value="CAI6349817.1"/>
    <property type="molecule type" value="Genomic_DNA"/>
</dbReference>